<proteinExistence type="predicted"/>
<protein>
    <submittedName>
        <fullName evidence="4">VWFA domain-containing protein</fullName>
    </submittedName>
</protein>
<dbReference type="CTD" id="9949181"/>
<feature type="domain" description="VWFA" evidence="1">
    <location>
        <begin position="233"/>
        <end position="418"/>
    </location>
</feature>
<dbReference type="WBParaSite" id="EN70_2952">
    <property type="protein sequence ID" value="EN70_2952"/>
    <property type="gene ID" value="EN70_2952"/>
</dbReference>
<dbReference type="InterPro" id="IPR036465">
    <property type="entry name" value="vWFA_dom_sf"/>
</dbReference>
<name>A0A1I7VIL1_LOALO</name>
<gene>
    <name evidence="2 4" type="ORF">LOAG_11723</name>
</gene>
<keyword evidence="3" id="KW-1185">Reference proteome</keyword>
<reference evidence="4" key="2">
    <citation type="submission" date="2016-11" db="UniProtKB">
        <authorList>
            <consortium name="WormBaseParasite"/>
        </authorList>
    </citation>
    <scope>IDENTIFICATION</scope>
</reference>
<reference evidence="2 3" key="1">
    <citation type="submission" date="2012-04" db="EMBL/GenBank/DDBJ databases">
        <title>The Genome Sequence of Loa loa.</title>
        <authorList>
            <consortium name="The Broad Institute Genome Sequencing Platform"/>
            <consortium name="Broad Institute Genome Sequencing Center for Infectious Disease"/>
            <person name="Nutman T.B."/>
            <person name="Fink D.L."/>
            <person name="Russ C."/>
            <person name="Young S."/>
            <person name="Zeng Q."/>
            <person name="Gargeya S."/>
            <person name="Alvarado L."/>
            <person name="Berlin A."/>
            <person name="Chapman S.B."/>
            <person name="Chen Z."/>
            <person name="Freedman E."/>
            <person name="Gellesch M."/>
            <person name="Goldberg J."/>
            <person name="Griggs A."/>
            <person name="Gujja S."/>
            <person name="Heilman E.R."/>
            <person name="Heiman D."/>
            <person name="Howarth C."/>
            <person name="Mehta T."/>
            <person name="Neiman D."/>
            <person name="Pearson M."/>
            <person name="Roberts A."/>
            <person name="Saif S."/>
            <person name="Shea T."/>
            <person name="Shenoy N."/>
            <person name="Sisk P."/>
            <person name="Stolte C."/>
            <person name="Sykes S."/>
            <person name="White J."/>
            <person name="Yandava C."/>
            <person name="Haas B."/>
            <person name="Henn M.R."/>
            <person name="Nusbaum C."/>
            <person name="Birren B."/>
        </authorList>
    </citation>
    <scope>NUCLEOTIDE SEQUENCE [LARGE SCALE GENOMIC DNA]</scope>
</reference>
<dbReference type="Gene3D" id="3.40.50.410">
    <property type="entry name" value="von Willebrand factor, type A domain"/>
    <property type="match status" value="2"/>
</dbReference>
<dbReference type="Proteomes" id="UP000095285">
    <property type="component" value="Unassembled WGS sequence"/>
</dbReference>
<feature type="domain" description="VWFA" evidence="1">
    <location>
        <begin position="24"/>
        <end position="195"/>
    </location>
</feature>
<dbReference type="GeneID" id="9949181"/>
<evidence type="ECO:0000313" key="2">
    <source>
        <dbReference type="EMBL" id="EFO16780.1"/>
    </source>
</evidence>
<dbReference type="InterPro" id="IPR050525">
    <property type="entry name" value="ECM_Assembly_Org"/>
</dbReference>
<dbReference type="PANTHER" id="PTHR24020">
    <property type="entry name" value="COLLAGEN ALPHA"/>
    <property type="match status" value="1"/>
</dbReference>
<dbReference type="InterPro" id="IPR002035">
    <property type="entry name" value="VWF_A"/>
</dbReference>
<dbReference type="PANTHER" id="PTHR24020:SF84">
    <property type="entry name" value="VWFA DOMAIN-CONTAINING PROTEIN"/>
    <property type="match status" value="1"/>
</dbReference>
<sequence>SIATVLFIYVKTQTPIFPVSCYLNVLVILDRSDSVKGGFNKSRNFVVNVSEELDIGPSTHRVALIVYSGLSYRREVFKWNFAKSNDEFKKIVLGLRAIGGTTNTKKALELGLELMDSRNKSIPTLIMVVTDGRSADDPKIPAQQLQQIPNTWVFAAATGNPEAVDKKELLQITGSINHVILQSGQELAADITRKLLRQAQEKCRTTTTTTTTTTTATTTTTTTTNPISGCEQDVVLVMDLSTTTNPIYRKYIEMAEELVNSLVIGRRFSRIALITFSSVGKSRTQFNLDRYFDGKDIVTAIRRLESSGGTTAIGEGIRLGTEQKDKQHGGRPVEIAKKIMLVFTDGWSNKGPDVEEMTRNAKGAGFTLYTIVYEGNGRVDANSPGLNLYTIETMVDDHKHVYSERNFTQLIQELRQRNLPCI</sequence>
<organism evidence="3 4">
    <name type="scientific">Loa loa</name>
    <name type="common">Eye worm</name>
    <name type="synonym">Filaria loa</name>
    <dbReference type="NCBI Taxonomy" id="7209"/>
    <lineage>
        <taxon>Eukaryota</taxon>
        <taxon>Metazoa</taxon>
        <taxon>Ecdysozoa</taxon>
        <taxon>Nematoda</taxon>
        <taxon>Chromadorea</taxon>
        <taxon>Rhabditida</taxon>
        <taxon>Spirurina</taxon>
        <taxon>Spiruromorpha</taxon>
        <taxon>Filarioidea</taxon>
        <taxon>Onchocercidae</taxon>
        <taxon>Loa</taxon>
    </lineage>
</organism>
<dbReference type="eggNOG" id="KOG1216">
    <property type="taxonomic scope" value="Eukaryota"/>
</dbReference>
<dbReference type="AlphaFoldDB" id="A0A1I7VIL1"/>
<dbReference type="OMA" id="FPLRAHS"/>
<evidence type="ECO:0000259" key="1">
    <source>
        <dbReference type="PROSITE" id="PS50234"/>
    </source>
</evidence>
<dbReference type="STRING" id="7209.A0A1I7VIL1"/>
<dbReference type="FunCoup" id="A0A1I7VIL1">
    <property type="interactions" value="5"/>
</dbReference>
<dbReference type="PROSITE" id="PS50234">
    <property type="entry name" value="VWFA"/>
    <property type="match status" value="2"/>
</dbReference>
<evidence type="ECO:0000313" key="3">
    <source>
        <dbReference type="Proteomes" id="UP000095285"/>
    </source>
</evidence>
<dbReference type="EMBL" id="JH712791">
    <property type="protein sequence ID" value="EFO16780.1"/>
    <property type="molecule type" value="Genomic_DNA"/>
</dbReference>
<accession>A0A1I7VIL1</accession>
<dbReference type="KEGG" id="loa:LOAG_11723"/>
<evidence type="ECO:0000313" key="4">
    <source>
        <dbReference type="WBParaSite" id="EN70_2952"/>
    </source>
</evidence>
<dbReference type="SUPFAM" id="SSF53300">
    <property type="entry name" value="vWA-like"/>
    <property type="match status" value="2"/>
</dbReference>
<dbReference type="SMART" id="SM00327">
    <property type="entry name" value="VWA"/>
    <property type="match status" value="2"/>
</dbReference>
<dbReference type="RefSeq" id="XP_003147289.1">
    <property type="nucleotide sequence ID" value="XM_003147241.2"/>
</dbReference>
<dbReference type="OrthoDB" id="6132182at2759"/>
<dbReference type="Pfam" id="PF00092">
    <property type="entry name" value="VWA"/>
    <property type="match status" value="2"/>
</dbReference>
<accession>A0A1S0TMJ1</accession>